<dbReference type="SUPFAM" id="SSF74650">
    <property type="entry name" value="Galactose mutarotase-like"/>
    <property type="match status" value="1"/>
</dbReference>
<dbReference type="InterPro" id="IPR008183">
    <property type="entry name" value="Aldose_1/G6P_1-epimerase"/>
</dbReference>
<sequence length="295" mass="33225">MYSITSFPKPYLTYLLKDEHSGSEAEIVPERGGMLTRWRIQGEEILYMDEERFLDPSLTVRGGIPILFPICGNLPDNTYSHGGRSYTLKQHGFARNLPWQVVDQDSGAEAGQASLTLMLESDAQTLAAYPFEFTLLFSYQLRGRQLLLKQHITNCSAENMPFSVGFHPYFNVSEAAKPQLQIQIPAQELYDHLSQTSAPFTGTFDWTAPEIDVAFKTLTAQEATVVDPVAGRKVTLTYDECFRTLVFWTVRGKPFFCLEPWTGPRNALISGEQRIQLPPGDSLETQFVLQVDALN</sequence>
<organism evidence="1 2">
    <name type="scientific">Thermostichus vulcanus str. 'Rupite'</name>
    <dbReference type="NCBI Taxonomy" id="2813851"/>
    <lineage>
        <taxon>Bacteria</taxon>
        <taxon>Bacillati</taxon>
        <taxon>Cyanobacteriota</taxon>
        <taxon>Cyanophyceae</taxon>
        <taxon>Thermostichales</taxon>
        <taxon>Thermostichaceae</taxon>
        <taxon>Thermostichus</taxon>
    </lineage>
</organism>
<dbReference type="Pfam" id="PF01263">
    <property type="entry name" value="Aldose_epim"/>
    <property type="match status" value="1"/>
</dbReference>
<comment type="caution">
    <text evidence="1">The sequence shown here is derived from an EMBL/GenBank/DDBJ whole genome shotgun (WGS) entry which is preliminary data.</text>
</comment>
<dbReference type="Proteomes" id="UP000830835">
    <property type="component" value="Unassembled WGS sequence"/>
</dbReference>
<evidence type="ECO:0000313" key="1">
    <source>
        <dbReference type="EMBL" id="MCJ2542337.1"/>
    </source>
</evidence>
<proteinExistence type="predicted"/>
<dbReference type="Gene3D" id="2.70.98.10">
    <property type="match status" value="1"/>
</dbReference>
<protein>
    <submittedName>
        <fullName evidence="1">Aldose epimerase</fullName>
    </submittedName>
</protein>
<reference evidence="1" key="1">
    <citation type="submission" date="2021-02" db="EMBL/GenBank/DDBJ databases">
        <title>The CRISPR/cas machinery reduction and long-range gene transfer in the hot spring cyanobacterium Synechococcus.</title>
        <authorList>
            <person name="Dvorak P."/>
            <person name="Jahodarova E."/>
            <person name="Hasler P."/>
            <person name="Poulickova A."/>
        </authorList>
    </citation>
    <scope>NUCLEOTIDE SEQUENCE</scope>
    <source>
        <strain evidence="1">Rupite</strain>
    </source>
</reference>
<dbReference type="PANTHER" id="PTHR11122">
    <property type="entry name" value="APOSPORY-ASSOCIATED PROTEIN C-RELATED"/>
    <property type="match status" value="1"/>
</dbReference>
<gene>
    <name evidence="1" type="ORF">JX360_05355</name>
</gene>
<keyword evidence="2" id="KW-1185">Reference proteome</keyword>
<dbReference type="InterPro" id="IPR011013">
    <property type="entry name" value="Gal_mutarotase_sf_dom"/>
</dbReference>
<dbReference type="CDD" id="cd09025">
    <property type="entry name" value="Aldose_epim_Slr1438"/>
    <property type="match status" value="1"/>
</dbReference>
<evidence type="ECO:0000313" key="2">
    <source>
        <dbReference type="Proteomes" id="UP000830835"/>
    </source>
</evidence>
<dbReference type="EMBL" id="JAFIRA010000009">
    <property type="protein sequence ID" value="MCJ2542337.1"/>
    <property type="molecule type" value="Genomic_DNA"/>
</dbReference>
<dbReference type="PANTHER" id="PTHR11122:SF13">
    <property type="entry name" value="GLUCOSE-6-PHOSPHATE 1-EPIMERASE"/>
    <property type="match status" value="1"/>
</dbReference>
<name>A0ABT0C9E0_THEVL</name>
<accession>A0ABT0C9E0</accession>
<dbReference type="InterPro" id="IPR014718">
    <property type="entry name" value="GH-type_carb-bd"/>
</dbReference>